<dbReference type="EMBL" id="GITU01004033">
    <property type="protein sequence ID" value="MBC1172736.1"/>
    <property type="molecule type" value="Transcribed_RNA"/>
</dbReference>
<feature type="domain" description="Globin" evidence="7">
    <location>
        <begin position="3"/>
        <end position="150"/>
    </location>
</feature>
<evidence type="ECO:0000313" key="10">
    <source>
        <dbReference type="Proteomes" id="UP000092461"/>
    </source>
</evidence>
<evidence type="ECO:0000256" key="1">
    <source>
        <dbReference type="ARBA" id="ARBA00022448"/>
    </source>
</evidence>
<keyword evidence="10" id="KW-1185">Reference proteome</keyword>
<keyword evidence="1 6" id="KW-0813">Transport</keyword>
<proteinExistence type="inferred from homology"/>
<dbReference type="GO" id="GO:0046872">
    <property type="term" value="F:metal ion binding"/>
    <property type="evidence" value="ECO:0007669"/>
    <property type="project" value="UniProtKB-KW"/>
</dbReference>
<evidence type="ECO:0000313" key="8">
    <source>
        <dbReference type="EMBL" id="MBC1172736.1"/>
    </source>
</evidence>
<protein>
    <recommendedName>
        <fullName evidence="7">Globin domain-containing protein</fullName>
    </recommendedName>
</protein>
<name>A0A1B0CM37_LUTLO</name>
<evidence type="ECO:0000259" key="7">
    <source>
        <dbReference type="PROSITE" id="PS01033"/>
    </source>
</evidence>
<comment type="similarity">
    <text evidence="6">Belongs to the globin family.</text>
</comment>
<evidence type="ECO:0000256" key="4">
    <source>
        <dbReference type="ARBA" id="ARBA00022723"/>
    </source>
</evidence>
<keyword evidence="4" id="KW-0479">Metal-binding</keyword>
<dbReference type="Proteomes" id="UP000092461">
    <property type="component" value="Unassembled WGS sequence"/>
</dbReference>
<dbReference type="AlphaFoldDB" id="A0A1B0CM37"/>
<dbReference type="InterPro" id="IPR000971">
    <property type="entry name" value="Globin"/>
</dbReference>
<dbReference type="PANTHER" id="PTHR46458:SF1">
    <property type="entry name" value="GEO09476P1"/>
    <property type="match status" value="1"/>
</dbReference>
<dbReference type="InterPro" id="IPR009050">
    <property type="entry name" value="Globin-like_sf"/>
</dbReference>
<dbReference type="RefSeq" id="XP_055681767.1">
    <property type="nucleotide sequence ID" value="XM_055825792.1"/>
</dbReference>
<sequence length="157" mass="17783">MPGLTPEQIEIVKSTWQLVAKAPEDAGEAILMRFFEKFPDNQKYFPFRNVPRENLKGSVMFRSHAGRVVAVFQKAVDAFNTADPVATLVEIWTEIARTHFRRQIKQKSFDELKEVVLEILTAACNLDEVQQTAWAVTLDTIFGIISKELANLAESSQ</sequence>
<dbReference type="GO" id="GO:0019825">
    <property type="term" value="F:oxygen binding"/>
    <property type="evidence" value="ECO:0007669"/>
    <property type="project" value="InterPro"/>
</dbReference>
<dbReference type="InterPro" id="IPR050532">
    <property type="entry name" value="Globin-like_OT"/>
</dbReference>
<dbReference type="GeneID" id="129789137"/>
<dbReference type="InterPro" id="IPR012292">
    <property type="entry name" value="Globin/Proto"/>
</dbReference>
<reference evidence="10" key="1">
    <citation type="submission" date="2012-05" db="EMBL/GenBank/DDBJ databases">
        <title>Whole Genome Assembly of Lutzomyia longipalpis.</title>
        <authorList>
            <person name="Richards S."/>
            <person name="Qu C."/>
            <person name="Dillon R."/>
            <person name="Worley K."/>
            <person name="Scherer S."/>
            <person name="Batterton M."/>
            <person name="Taylor A."/>
            <person name="Hawes A."/>
            <person name="Hernandez B."/>
            <person name="Kovar C."/>
            <person name="Mandapat C."/>
            <person name="Pham C."/>
            <person name="Qu C."/>
            <person name="Jing C."/>
            <person name="Bess C."/>
            <person name="Bandaranaike D."/>
            <person name="Ngo D."/>
            <person name="Ongeri F."/>
            <person name="Arias F."/>
            <person name="Lara F."/>
            <person name="Weissenberger G."/>
            <person name="Kamau G."/>
            <person name="Han H."/>
            <person name="Shen H."/>
            <person name="Dinh H."/>
            <person name="Khalil I."/>
            <person name="Jones J."/>
            <person name="Shafer J."/>
            <person name="Jayaseelan J."/>
            <person name="Quiroz J."/>
            <person name="Blankenburg K."/>
            <person name="Nguyen L."/>
            <person name="Jackson L."/>
            <person name="Francisco L."/>
            <person name="Tang L.-Y."/>
            <person name="Pu L.-L."/>
            <person name="Perales L."/>
            <person name="Lorensuhewa L."/>
            <person name="Munidasa M."/>
            <person name="Coyle M."/>
            <person name="Taylor M."/>
            <person name="Puazo M."/>
            <person name="Firestine M."/>
            <person name="Scheel M."/>
            <person name="Javaid M."/>
            <person name="Wang M."/>
            <person name="Li M."/>
            <person name="Tabassum N."/>
            <person name="Saada N."/>
            <person name="Osuji N."/>
            <person name="Aqrawi P."/>
            <person name="Fu Q."/>
            <person name="Thornton R."/>
            <person name="Raj R."/>
            <person name="Goodspeed R."/>
            <person name="Mata R."/>
            <person name="Najjar R."/>
            <person name="Gubbala S."/>
            <person name="Lee S."/>
            <person name="Denson S."/>
            <person name="Patil S."/>
            <person name="Macmil S."/>
            <person name="Qi S."/>
            <person name="Matskevitch T."/>
            <person name="Palculict T."/>
            <person name="Mathew T."/>
            <person name="Vee V."/>
            <person name="Velamala V."/>
            <person name="Korchina V."/>
            <person name="Cai W."/>
            <person name="Liu W."/>
            <person name="Dai W."/>
            <person name="Zou X."/>
            <person name="Zhu Y."/>
            <person name="Zhang Y."/>
            <person name="Wu Y.-Q."/>
            <person name="Xin Y."/>
            <person name="Nazarath L."/>
            <person name="Kovar C."/>
            <person name="Han Y."/>
            <person name="Muzny D."/>
            <person name="Gibbs R."/>
        </authorList>
    </citation>
    <scope>NUCLEOTIDE SEQUENCE [LARGE SCALE GENOMIC DNA]</scope>
    <source>
        <strain evidence="10">Jacobina</strain>
    </source>
</reference>
<keyword evidence="2 6" id="KW-0349">Heme</keyword>
<dbReference type="PROSITE" id="PS01033">
    <property type="entry name" value="GLOBIN"/>
    <property type="match status" value="1"/>
</dbReference>
<dbReference type="PANTHER" id="PTHR46458">
    <property type="entry name" value="BLR2807 PROTEIN"/>
    <property type="match status" value="1"/>
</dbReference>
<organism evidence="9 10">
    <name type="scientific">Lutzomyia longipalpis</name>
    <name type="common">Sand fly</name>
    <dbReference type="NCBI Taxonomy" id="7200"/>
    <lineage>
        <taxon>Eukaryota</taxon>
        <taxon>Metazoa</taxon>
        <taxon>Ecdysozoa</taxon>
        <taxon>Arthropoda</taxon>
        <taxon>Hexapoda</taxon>
        <taxon>Insecta</taxon>
        <taxon>Pterygota</taxon>
        <taxon>Neoptera</taxon>
        <taxon>Endopterygota</taxon>
        <taxon>Diptera</taxon>
        <taxon>Nematocera</taxon>
        <taxon>Psychodoidea</taxon>
        <taxon>Psychodidae</taxon>
        <taxon>Lutzomyia</taxon>
        <taxon>Lutzomyia</taxon>
    </lineage>
</organism>
<dbReference type="EnsemblMetazoa" id="LLOJ005725-RA">
    <property type="protein sequence ID" value="LLOJ005725-PA"/>
    <property type="gene ID" value="LLOJ005725"/>
</dbReference>
<dbReference type="VEuPathDB" id="VectorBase:LLONM1_009638"/>
<keyword evidence="3 6" id="KW-0561">Oxygen transport</keyword>
<evidence type="ECO:0000256" key="3">
    <source>
        <dbReference type="ARBA" id="ARBA00022621"/>
    </source>
</evidence>
<dbReference type="SUPFAM" id="SSF46458">
    <property type="entry name" value="Globin-like"/>
    <property type="match status" value="1"/>
</dbReference>
<dbReference type="GO" id="GO:0005344">
    <property type="term" value="F:oxygen carrier activity"/>
    <property type="evidence" value="ECO:0007669"/>
    <property type="project" value="UniProtKB-KW"/>
</dbReference>
<evidence type="ECO:0000313" key="9">
    <source>
        <dbReference type="EnsemblMetazoa" id="LLOJ005725-PA"/>
    </source>
</evidence>
<dbReference type="Pfam" id="PF00042">
    <property type="entry name" value="Globin"/>
    <property type="match status" value="1"/>
</dbReference>
<dbReference type="GO" id="GO:0020037">
    <property type="term" value="F:heme binding"/>
    <property type="evidence" value="ECO:0007669"/>
    <property type="project" value="InterPro"/>
</dbReference>
<dbReference type="EMBL" id="AJWK01018118">
    <property type="status" value="NOT_ANNOTATED_CDS"/>
    <property type="molecule type" value="Genomic_DNA"/>
</dbReference>
<dbReference type="Gene3D" id="1.10.490.10">
    <property type="entry name" value="Globins"/>
    <property type="match status" value="1"/>
</dbReference>
<reference evidence="9" key="3">
    <citation type="submission" date="2020-05" db="UniProtKB">
        <authorList>
            <consortium name="EnsemblMetazoa"/>
        </authorList>
    </citation>
    <scope>IDENTIFICATION</scope>
    <source>
        <strain evidence="9">Jacobina</strain>
    </source>
</reference>
<evidence type="ECO:0000256" key="5">
    <source>
        <dbReference type="ARBA" id="ARBA00023004"/>
    </source>
</evidence>
<reference evidence="8" key="2">
    <citation type="journal article" date="2020" name="BMC">
        <title>Leishmania infection induces a limited differential gene expression in the sand fly midgut.</title>
        <authorList>
            <person name="Coutinho-Abreu I.V."/>
            <person name="Serafim T.D."/>
            <person name="Meneses C."/>
            <person name="Kamhawi S."/>
            <person name="Oliveira F."/>
            <person name="Valenzuela J.G."/>
        </authorList>
    </citation>
    <scope>NUCLEOTIDE SEQUENCE</scope>
    <source>
        <strain evidence="8">Jacobina</strain>
        <tissue evidence="8">Midgut</tissue>
    </source>
</reference>
<evidence type="ECO:0000256" key="6">
    <source>
        <dbReference type="RuleBase" id="RU000356"/>
    </source>
</evidence>
<dbReference type="InterPro" id="IPR044399">
    <property type="entry name" value="Mb-like_M"/>
</dbReference>
<keyword evidence="5" id="KW-0408">Iron</keyword>
<evidence type="ECO:0000256" key="2">
    <source>
        <dbReference type="ARBA" id="ARBA00022617"/>
    </source>
</evidence>
<dbReference type="VEuPathDB" id="VectorBase:LLOJ005725"/>
<accession>A0A1B0CM37</accession>
<dbReference type="CDD" id="cd01040">
    <property type="entry name" value="Mb-like"/>
    <property type="match status" value="1"/>
</dbReference>